<dbReference type="PANTHER" id="PTHR23026">
    <property type="entry name" value="NADPH NITROREDUCTASE"/>
    <property type="match status" value="1"/>
</dbReference>
<evidence type="ECO:0000313" key="2">
    <source>
        <dbReference type="Proteomes" id="UP000598360"/>
    </source>
</evidence>
<gene>
    <name evidence="1" type="ORF">IQ251_19225</name>
</gene>
<dbReference type="EMBL" id="JADEYC010000046">
    <property type="protein sequence ID" value="MBE9376587.1"/>
    <property type="molecule type" value="Genomic_DNA"/>
</dbReference>
<keyword evidence="2" id="KW-1185">Reference proteome</keyword>
<dbReference type="AlphaFoldDB" id="A0A929BFP3"/>
<evidence type="ECO:0000313" key="1">
    <source>
        <dbReference type="EMBL" id="MBE9376587.1"/>
    </source>
</evidence>
<dbReference type="SUPFAM" id="SSF55469">
    <property type="entry name" value="FMN-dependent nitroreductase-like"/>
    <property type="match status" value="1"/>
</dbReference>
<accession>A0A929BFP3</accession>
<dbReference type="GO" id="GO:0016491">
    <property type="term" value="F:oxidoreductase activity"/>
    <property type="evidence" value="ECO:0007669"/>
    <property type="project" value="InterPro"/>
</dbReference>
<reference evidence="1" key="1">
    <citation type="submission" date="2020-10" db="EMBL/GenBank/DDBJ databases">
        <title>Diversity and distribution of actinomycetes associated with coral in the coast of Hainan.</title>
        <authorList>
            <person name="Li F."/>
        </authorList>
    </citation>
    <scope>NUCLEOTIDE SEQUENCE</scope>
    <source>
        <strain evidence="1">HNM0983</strain>
    </source>
</reference>
<sequence>MSRKRGVAEERPFTSEEVETLAEAVRLAPSVHNAQPWTLAVDGRSATLHERSVEGLHEQDPEGRDRRISVGAAVADLALSVRALGWATDVRWHAEDEPGTATVIGTHRQRATVLDRERARAIGERASFRRPFAGRVVPHLLRTCVISAATVQASWIRGGAEERALARNLARAARINRSDVRYQRELGMWMSEPSGGTGFPADALAETGLPSVGLVGSGTRLPDQERLAEWIGQESVLVFSTLTDGPRDQLRVGMAVQRAWLEATRLGLVGSVLTQPLRLSEVRTELRDELGLGGIPQVLLRVGFPPEPHVPHAERRPLPQVFED</sequence>
<organism evidence="1 2">
    <name type="scientific">Saccharopolyspora montiporae</name>
    <dbReference type="NCBI Taxonomy" id="2781240"/>
    <lineage>
        <taxon>Bacteria</taxon>
        <taxon>Bacillati</taxon>
        <taxon>Actinomycetota</taxon>
        <taxon>Actinomycetes</taxon>
        <taxon>Pseudonocardiales</taxon>
        <taxon>Pseudonocardiaceae</taxon>
        <taxon>Saccharopolyspora</taxon>
    </lineage>
</organism>
<proteinExistence type="predicted"/>
<dbReference type="Gene3D" id="3.40.109.10">
    <property type="entry name" value="NADH Oxidase"/>
    <property type="match status" value="2"/>
</dbReference>
<dbReference type="Proteomes" id="UP000598360">
    <property type="component" value="Unassembled WGS sequence"/>
</dbReference>
<dbReference type="InterPro" id="IPR000415">
    <property type="entry name" value="Nitroreductase-like"/>
</dbReference>
<dbReference type="InterPro" id="IPR050627">
    <property type="entry name" value="Nitroreductase/BluB"/>
</dbReference>
<comment type="caution">
    <text evidence="1">The sequence shown here is derived from an EMBL/GenBank/DDBJ whole genome shotgun (WGS) entry which is preliminary data.</text>
</comment>
<name>A0A929BFP3_9PSEU</name>
<dbReference type="NCBIfam" id="NF047509">
    <property type="entry name" value="Rv3131_FMN_oxido"/>
    <property type="match status" value="1"/>
</dbReference>
<protein>
    <submittedName>
        <fullName evidence="1">Nitroreductase family protein</fullName>
    </submittedName>
</protein>
<dbReference type="PANTHER" id="PTHR23026:SF123">
    <property type="entry name" value="NAD(P)H NITROREDUCTASE RV3131-RELATED"/>
    <property type="match status" value="1"/>
</dbReference>